<dbReference type="RefSeq" id="WP_345340005.1">
    <property type="nucleotide sequence ID" value="NZ_BAABLI010000013.1"/>
</dbReference>
<evidence type="ECO:0000256" key="3">
    <source>
        <dbReference type="ARBA" id="ARBA00022679"/>
    </source>
</evidence>
<dbReference type="InterPro" id="IPR016181">
    <property type="entry name" value="Acyl_CoA_acyltransferase"/>
</dbReference>
<feature type="active site" description="Proton acceptor" evidence="5">
    <location>
        <position position="102"/>
    </location>
</feature>
<evidence type="ECO:0000256" key="4">
    <source>
        <dbReference type="ARBA" id="ARBA00023315"/>
    </source>
</evidence>
<name>A0ABW4XTS6_9GAMM</name>
<dbReference type="GO" id="GO:0005840">
    <property type="term" value="C:ribosome"/>
    <property type="evidence" value="ECO:0007669"/>
    <property type="project" value="UniProtKB-KW"/>
</dbReference>
<dbReference type="InterPro" id="IPR006464">
    <property type="entry name" value="AcTrfase_RimI/Ard1"/>
</dbReference>
<dbReference type="PANTHER" id="PTHR43420">
    <property type="entry name" value="ACETYLTRANSFERASE"/>
    <property type="match status" value="1"/>
</dbReference>
<dbReference type="Proteomes" id="UP001597380">
    <property type="component" value="Unassembled WGS sequence"/>
</dbReference>
<reference evidence="9" key="1">
    <citation type="journal article" date="2019" name="Int. J. Syst. Evol. Microbiol.">
        <title>The Global Catalogue of Microorganisms (GCM) 10K type strain sequencing project: providing services to taxonomists for standard genome sequencing and annotation.</title>
        <authorList>
            <consortium name="The Broad Institute Genomics Platform"/>
            <consortium name="The Broad Institute Genome Sequencing Center for Infectious Disease"/>
            <person name="Wu L."/>
            <person name="Ma J."/>
        </authorList>
    </citation>
    <scope>NUCLEOTIDE SEQUENCE [LARGE SCALE GENOMIC DNA]</scope>
    <source>
        <strain evidence="9">CGMCC 1.10992</strain>
    </source>
</reference>
<dbReference type="Pfam" id="PF00583">
    <property type="entry name" value="Acetyltransf_1"/>
    <property type="match status" value="1"/>
</dbReference>
<keyword evidence="4 5" id="KW-0012">Acyltransferase</keyword>
<feature type="binding site" evidence="5">
    <location>
        <begin position="68"/>
        <end position="70"/>
    </location>
    <ligand>
        <name>acetyl-CoA</name>
        <dbReference type="ChEBI" id="CHEBI:57288"/>
    </ligand>
</feature>
<feature type="domain" description="N-acetyltransferase" evidence="7">
    <location>
        <begin position="1"/>
        <end position="146"/>
    </location>
</feature>
<proteinExistence type="inferred from homology"/>
<dbReference type="Gene3D" id="3.40.630.30">
    <property type="match status" value="1"/>
</dbReference>
<protein>
    <recommendedName>
        <fullName evidence="5 6">[Ribosomal protein bS18]-alanine N-acetyltransferase</fullName>
        <ecNumber evidence="5 6">2.3.1.266</ecNumber>
    </recommendedName>
</protein>
<dbReference type="NCBIfam" id="TIGR01575">
    <property type="entry name" value="rimI"/>
    <property type="match status" value="1"/>
</dbReference>
<keyword evidence="2 5" id="KW-0963">Cytoplasm</keyword>
<dbReference type="InterPro" id="IPR000182">
    <property type="entry name" value="GNAT_dom"/>
</dbReference>
<dbReference type="PROSITE" id="PS51186">
    <property type="entry name" value="GNAT"/>
    <property type="match status" value="1"/>
</dbReference>
<feature type="binding site" evidence="5">
    <location>
        <position position="107"/>
    </location>
    <ligand>
        <name>acetyl-CoA</name>
        <dbReference type="ChEBI" id="CHEBI:57288"/>
    </ligand>
</feature>
<dbReference type="SUPFAM" id="SSF55729">
    <property type="entry name" value="Acyl-CoA N-acyltransferases (Nat)"/>
    <property type="match status" value="1"/>
</dbReference>
<comment type="caution">
    <text evidence="8">The sequence shown here is derived from an EMBL/GenBank/DDBJ whole genome shotgun (WGS) entry which is preliminary data.</text>
</comment>
<evidence type="ECO:0000259" key="7">
    <source>
        <dbReference type="PROSITE" id="PS51186"/>
    </source>
</evidence>
<evidence type="ECO:0000313" key="8">
    <source>
        <dbReference type="EMBL" id="MFD2097868.1"/>
    </source>
</evidence>
<sequence>MSIRELQATDLARVIEIEHRCHSHPAAESIIAQSLSGQDLTYGIELDNTIVGFYLASVVLDELTVTDIAVIPEAQGNGFGRKLLTHLLDHAEQNGVKHLFLEVRASNVSAQGLYLSEGFNQLGVRKNYYPAAEGREDALVMGLSLAM</sequence>
<comment type="caution">
    <text evidence="5">Lacks conserved residue(s) required for the propagation of feature annotation.</text>
</comment>
<comment type="similarity">
    <text evidence="1 5 6">Belongs to the acetyltransferase family. RimI subfamily.</text>
</comment>
<dbReference type="PANTHER" id="PTHR43420:SF51">
    <property type="entry name" value="PEPTIDYL-LYSINE N-ACETYLTRANSFERASE YIAC"/>
    <property type="match status" value="1"/>
</dbReference>
<dbReference type="HAMAP" id="MF_02210">
    <property type="entry name" value="RimI"/>
    <property type="match status" value="1"/>
</dbReference>
<feature type="active site" description="Proton donor" evidence="5">
    <location>
        <position position="114"/>
    </location>
</feature>
<evidence type="ECO:0000256" key="6">
    <source>
        <dbReference type="RuleBase" id="RU363094"/>
    </source>
</evidence>
<accession>A0ABW4XTS6</accession>
<organism evidence="8 9">
    <name type="scientific">Corallincola platygyrae</name>
    <dbReference type="NCBI Taxonomy" id="1193278"/>
    <lineage>
        <taxon>Bacteria</taxon>
        <taxon>Pseudomonadati</taxon>
        <taxon>Pseudomonadota</taxon>
        <taxon>Gammaproteobacteria</taxon>
        <taxon>Alteromonadales</taxon>
        <taxon>Psychromonadaceae</taxon>
        <taxon>Corallincola</taxon>
    </lineage>
</organism>
<dbReference type="InterPro" id="IPR050680">
    <property type="entry name" value="YpeA/RimI_acetyltransf"/>
</dbReference>
<keyword evidence="3 5" id="KW-0808">Transferase</keyword>
<keyword evidence="8" id="KW-0689">Ribosomal protein</keyword>
<keyword evidence="8" id="KW-0687">Ribonucleoprotein</keyword>
<comment type="function">
    <text evidence="5 6">Acetylates the N-terminal alanine of ribosomal protein bS18.</text>
</comment>
<evidence type="ECO:0000256" key="5">
    <source>
        <dbReference type="HAMAP-Rule" id="MF_02210"/>
    </source>
</evidence>
<dbReference type="CDD" id="cd04301">
    <property type="entry name" value="NAT_SF"/>
    <property type="match status" value="1"/>
</dbReference>
<dbReference type="EC" id="2.3.1.266" evidence="5 6"/>
<keyword evidence="9" id="KW-1185">Reference proteome</keyword>
<evidence type="ECO:0000313" key="9">
    <source>
        <dbReference type="Proteomes" id="UP001597380"/>
    </source>
</evidence>
<comment type="catalytic activity">
    <reaction evidence="5 6">
        <text>N-terminal L-alanyl-[ribosomal protein bS18] + acetyl-CoA = N-terminal N(alpha)-acetyl-L-alanyl-[ribosomal protein bS18] + CoA + H(+)</text>
        <dbReference type="Rhea" id="RHEA:43756"/>
        <dbReference type="Rhea" id="RHEA-COMP:10676"/>
        <dbReference type="Rhea" id="RHEA-COMP:10677"/>
        <dbReference type="ChEBI" id="CHEBI:15378"/>
        <dbReference type="ChEBI" id="CHEBI:57287"/>
        <dbReference type="ChEBI" id="CHEBI:57288"/>
        <dbReference type="ChEBI" id="CHEBI:64718"/>
        <dbReference type="ChEBI" id="CHEBI:83683"/>
        <dbReference type="EC" id="2.3.1.266"/>
    </reaction>
</comment>
<dbReference type="GO" id="GO:0008999">
    <property type="term" value="F:protein-N-terminal-alanine acetyltransferase activity"/>
    <property type="evidence" value="ECO:0007669"/>
    <property type="project" value="UniProtKB-EC"/>
</dbReference>
<evidence type="ECO:0000256" key="1">
    <source>
        <dbReference type="ARBA" id="ARBA00005395"/>
    </source>
</evidence>
<dbReference type="EMBL" id="JBHUHT010000030">
    <property type="protein sequence ID" value="MFD2097868.1"/>
    <property type="molecule type" value="Genomic_DNA"/>
</dbReference>
<comment type="subcellular location">
    <subcellularLocation>
        <location evidence="5 6">Cytoplasm</location>
    </subcellularLocation>
</comment>
<evidence type="ECO:0000256" key="2">
    <source>
        <dbReference type="ARBA" id="ARBA00022490"/>
    </source>
</evidence>
<gene>
    <name evidence="5 8" type="primary">rimI</name>
    <name evidence="8" type="ORF">ACFSJ3_17920</name>
</gene>
<dbReference type="InterPro" id="IPR043690">
    <property type="entry name" value="RimI"/>
</dbReference>